<dbReference type="Proteomes" id="UP000001966">
    <property type="component" value="Chromosome"/>
</dbReference>
<dbReference type="EMBL" id="CP000450">
    <property type="protein sequence ID" value="ABI59734.1"/>
    <property type="molecule type" value="Genomic_DNA"/>
</dbReference>
<organism evidence="1 2">
    <name type="scientific">Nitrosomonas eutropha (strain DSM 101675 / C91 / Nm57)</name>
    <dbReference type="NCBI Taxonomy" id="335283"/>
    <lineage>
        <taxon>Bacteria</taxon>
        <taxon>Pseudomonadati</taxon>
        <taxon>Pseudomonadota</taxon>
        <taxon>Betaproteobacteria</taxon>
        <taxon>Nitrosomonadales</taxon>
        <taxon>Nitrosomonadaceae</taxon>
        <taxon>Nitrosomonas</taxon>
    </lineage>
</organism>
<evidence type="ECO:0000313" key="1">
    <source>
        <dbReference type="EMBL" id="ABI59734.1"/>
    </source>
</evidence>
<evidence type="ECO:0000313" key="2">
    <source>
        <dbReference type="Proteomes" id="UP000001966"/>
    </source>
</evidence>
<name>Q0AFZ8_NITEC</name>
<protein>
    <submittedName>
        <fullName evidence="1">Uncharacterized protein</fullName>
    </submittedName>
</protein>
<sequence>MLLAIDASLQVLAKEPVAPVHTKLPSTLLTFPTQEVANGSSVLFFEPLKRVQLAVNVSPFRAIFVQVFWYDPSGFAAKADA</sequence>
<dbReference type="AlphaFoldDB" id="Q0AFZ8"/>
<accession>Q0AFZ8</accession>
<gene>
    <name evidence="1" type="ordered locus">Neut_1489</name>
</gene>
<reference evidence="1 2" key="1">
    <citation type="journal article" date="2007" name="Environ. Microbiol.">
        <title>Whole-genome analysis of the ammonia-oxidizing bacterium, Nitrosomonas eutropha C91: implications for niche adaptation.</title>
        <authorList>
            <person name="Stein L.Y."/>
            <person name="Arp D.J."/>
            <person name="Berube P.M."/>
            <person name="Chain P.S."/>
            <person name="Hauser L."/>
            <person name="Jetten M.S."/>
            <person name="Klotz M.G."/>
            <person name="Larimer F.W."/>
            <person name="Norton J.M."/>
            <person name="Op den Camp H.J.M."/>
            <person name="Shin M."/>
            <person name="Wei X."/>
        </authorList>
    </citation>
    <scope>NUCLEOTIDE SEQUENCE [LARGE SCALE GENOMIC DNA]</scope>
    <source>
        <strain evidence="2">DSM 101675 / C91 / Nm57</strain>
    </source>
</reference>
<dbReference type="KEGG" id="net:Neut_1489"/>
<dbReference type="HOGENOM" id="CLU_2570316_0_0_4"/>
<proteinExistence type="predicted"/>